<evidence type="ECO:0000256" key="1">
    <source>
        <dbReference type="SAM" id="Phobius"/>
    </source>
</evidence>
<keyword evidence="1" id="KW-1133">Transmembrane helix</keyword>
<reference evidence="3" key="1">
    <citation type="submission" date="2022-04" db="EMBL/GenBank/DDBJ databases">
        <title>Carnegiea gigantea Genome sequencing and assembly v2.</title>
        <authorList>
            <person name="Copetti D."/>
            <person name="Sanderson M.J."/>
            <person name="Burquez A."/>
            <person name="Wojciechowski M.F."/>
        </authorList>
    </citation>
    <scope>NUCLEOTIDE SEQUENCE</scope>
    <source>
        <strain evidence="3">SGP5-SGP5p</strain>
        <tissue evidence="3">Aerial part</tissue>
    </source>
</reference>
<feature type="transmembrane region" description="Helical" evidence="1">
    <location>
        <begin position="28"/>
        <end position="48"/>
    </location>
</feature>
<accession>A0A9Q1QB98</accession>
<keyword evidence="1" id="KW-0812">Transmembrane</keyword>
<dbReference type="Proteomes" id="UP001153076">
    <property type="component" value="Unassembled WGS sequence"/>
</dbReference>
<name>A0A9Q1QB98_9CARY</name>
<comment type="caution">
    <text evidence="3">The sequence shown here is derived from an EMBL/GenBank/DDBJ whole genome shotgun (WGS) entry which is preliminary data.</text>
</comment>
<dbReference type="EMBL" id="JAKOGI010000380">
    <property type="protein sequence ID" value="KAJ8435868.1"/>
    <property type="molecule type" value="Genomic_DNA"/>
</dbReference>
<gene>
    <name evidence="3" type="ORF">Cgig2_028576</name>
</gene>
<protein>
    <submittedName>
        <fullName evidence="3">Uncharacterized protein</fullName>
    </submittedName>
</protein>
<evidence type="ECO:0000313" key="3">
    <source>
        <dbReference type="EMBL" id="KAJ8435868.1"/>
    </source>
</evidence>
<dbReference type="AlphaFoldDB" id="A0A9Q1QB98"/>
<sequence length="368" mass="40049">MALLIALLLGLGCPLSPCSYLSLSFRKHILQLALQIFLLGLPGAFFSFSFSQRRWYRATSPSSFCRSAAALTPRAKASTIVTSSSVTLKGSEVPEAAKSQDLTKSWTSVNLVAGSALIKFVGSCRALTGVPPVACEVAPHGYQGASKSLGTRGSITSRPALRARGRSGLIVPLFPSIGRGGSHHLILAAFKSLTLTNGNENTLVKHLQRVTMNRGEKGPGIYLLGLLVHKAPSLFFSAALGFGRHLLGGGIPSLEGRQSYSRLPCTKSKIVRSTKAGTSGTLRKNFKNEKAHCAQKEIVFKKLQLREPVQRLLIARLTLLLLRPFHRLYHLHYKLGDRSRLLILLDEVMKVASRFLLFISWCPKGIPN</sequence>
<evidence type="ECO:0000313" key="4">
    <source>
        <dbReference type="Proteomes" id="UP001153076"/>
    </source>
</evidence>
<evidence type="ECO:0000256" key="2">
    <source>
        <dbReference type="SAM" id="SignalP"/>
    </source>
</evidence>
<keyword evidence="4" id="KW-1185">Reference proteome</keyword>
<keyword evidence="2" id="KW-0732">Signal</keyword>
<organism evidence="3 4">
    <name type="scientific">Carnegiea gigantea</name>
    <dbReference type="NCBI Taxonomy" id="171969"/>
    <lineage>
        <taxon>Eukaryota</taxon>
        <taxon>Viridiplantae</taxon>
        <taxon>Streptophyta</taxon>
        <taxon>Embryophyta</taxon>
        <taxon>Tracheophyta</taxon>
        <taxon>Spermatophyta</taxon>
        <taxon>Magnoliopsida</taxon>
        <taxon>eudicotyledons</taxon>
        <taxon>Gunneridae</taxon>
        <taxon>Pentapetalae</taxon>
        <taxon>Caryophyllales</taxon>
        <taxon>Cactineae</taxon>
        <taxon>Cactaceae</taxon>
        <taxon>Cactoideae</taxon>
        <taxon>Echinocereeae</taxon>
        <taxon>Carnegiea</taxon>
    </lineage>
</organism>
<proteinExistence type="predicted"/>
<keyword evidence="1" id="KW-0472">Membrane</keyword>
<feature type="chain" id="PRO_5040355696" evidence="2">
    <location>
        <begin position="19"/>
        <end position="368"/>
    </location>
</feature>
<feature type="signal peptide" evidence="2">
    <location>
        <begin position="1"/>
        <end position="18"/>
    </location>
</feature>